<dbReference type="SMART" id="SM00237">
    <property type="entry name" value="Calx_beta"/>
    <property type="match status" value="1"/>
</dbReference>
<evidence type="ECO:0000256" key="16">
    <source>
        <dbReference type="ARBA" id="ARBA00023136"/>
    </source>
</evidence>
<keyword evidence="9" id="KW-0732">Signal</keyword>
<evidence type="ECO:0000256" key="1">
    <source>
        <dbReference type="ARBA" id="ARBA00004651"/>
    </source>
</evidence>
<reference evidence="23" key="1">
    <citation type="submission" date="2016-11" db="UniProtKB">
        <authorList>
            <consortium name="WormBaseParasite"/>
        </authorList>
    </citation>
    <scope>IDENTIFICATION</scope>
</reference>
<dbReference type="PANTHER" id="PTHR11878">
    <property type="entry name" value="SODIUM/CALCIUM EXCHANGER"/>
    <property type="match status" value="1"/>
</dbReference>
<dbReference type="PANTHER" id="PTHR11878:SF76">
    <property type="entry name" value="CALX-BETA DOMAIN-CONTAINING PROTEIN"/>
    <property type="match status" value="1"/>
</dbReference>
<evidence type="ECO:0000256" key="8">
    <source>
        <dbReference type="ARBA" id="ARBA00022723"/>
    </source>
</evidence>
<dbReference type="WBParaSite" id="maker-uti_cns_0009930-snap-gene-0.1-mRNA-1">
    <property type="protein sequence ID" value="maker-uti_cns_0009930-snap-gene-0.1-mRNA-1"/>
    <property type="gene ID" value="maker-uti_cns_0009930-snap-gene-0.1"/>
</dbReference>
<dbReference type="AlphaFoldDB" id="A0A1I8I468"/>
<dbReference type="Gene3D" id="2.60.40.2030">
    <property type="match status" value="1"/>
</dbReference>
<dbReference type="GO" id="GO:0098794">
    <property type="term" value="C:postsynapse"/>
    <property type="evidence" value="ECO:0007669"/>
    <property type="project" value="TreeGrafter"/>
</dbReference>
<dbReference type="Pfam" id="PF01699">
    <property type="entry name" value="Na_Ca_ex"/>
    <property type="match status" value="1"/>
</dbReference>
<dbReference type="Pfam" id="PF03160">
    <property type="entry name" value="Calx-beta"/>
    <property type="match status" value="1"/>
</dbReference>
<evidence type="ECO:0000256" key="19">
    <source>
        <dbReference type="ARBA" id="ARBA00033667"/>
    </source>
</evidence>
<comment type="similarity">
    <text evidence="2">Belongs to the Ca(2+):cation antiporter (CaCA) (TC 2.A.19) family. SLC8 subfamily.</text>
</comment>
<feature type="domain" description="Calx-beta" evidence="21">
    <location>
        <begin position="1"/>
        <end position="90"/>
    </location>
</feature>
<evidence type="ECO:0000256" key="14">
    <source>
        <dbReference type="ARBA" id="ARBA00023053"/>
    </source>
</evidence>
<sequence>PGTFEFENASYLFKESCAKACVPVRRVNGADGIATVHWKTEDQTAKAGVSYEGGSGELTFSHGEIEKTIDIVIYDVQSKEKDEHFKLVLSDCSMGSKLGKISSTIITIVNDDEYSSFISRLAHAANVELDNIRVDKHTYADQFKEAMNVNGGDLENATAFDYIMHFLTFAWKTNGLLAALDNRFLSTCLDKHSHPGSVCRCASAIDLGRLLCFLVALAFIGLLTALVIDLASLFGCFIGLKDAVTAITLVAIGTSLPDLYASKQAAANDDSADNAIGNVTGSNSVNVFLGLGLPWMMAAIYHSV</sequence>
<keyword evidence="18" id="KW-0739">Sodium transport</keyword>
<keyword evidence="3" id="KW-0813">Transport</keyword>
<dbReference type="GO" id="GO:0042383">
    <property type="term" value="C:sarcolemma"/>
    <property type="evidence" value="ECO:0007669"/>
    <property type="project" value="TreeGrafter"/>
</dbReference>
<evidence type="ECO:0000313" key="23">
    <source>
        <dbReference type="WBParaSite" id="maker-uti_cns_0009930-snap-gene-0.1-mRNA-1"/>
    </source>
</evidence>
<evidence type="ECO:0000256" key="5">
    <source>
        <dbReference type="ARBA" id="ARBA00022475"/>
    </source>
</evidence>
<keyword evidence="14" id="KW-0915">Sodium</keyword>
<evidence type="ECO:0000256" key="7">
    <source>
        <dbReference type="ARBA" id="ARBA00022692"/>
    </source>
</evidence>
<dbReference type="Proteomes" id="UP000095280">
    <property type="component" value="Unplaced"/>
</dbReference>
<evidence type="ECO:0000256" key="6">
    <source>
        <dbReference type="ARBA" id="ARBA00022568"/>
    </source>
</evidence>
<dbReference type="Gene3D" id="1.20.1420.30">
    <property type="entry name" value="NCX, central ion-binding region"/>
    <property type="match status" value="1"/>
</dbReference>
<evidence type="ECO:0000256" key="4">
    <source>
        <dbReference type="ARBA" id="ARBA00022449"/>
    </source>
</evidence>
<dbReference type="InterPro" id="IPR004836">
    <property type="entry name" value="Na_Ca_Ex"/>
</dbReference>
<keyword evidence="16 20" id="KW-0472">Membrane</keyword>
<comment type="subcellular location">
    <subcellularLocation>
        <location evidence="1">Cell membrane</location>
        <topology evidence="1">Multi-pass membrane protein</topology>
    </subcellularLocation>
</comment>
<evidence type="ECO:0000256" key="15">
    <source>
        <dbReference type="ARBA" id="ARBA00023065"/>
    </source>
</evidence>
<keyword evidence="7 20" id="KW-0812">Transmembrane</keyword>
<keyword evidence="10" id="KW-0677">Repeat</keyword>
<evidence type="ECO:0000256" key="12">
    <source>
        <dbReference type="ARBA" id="ARBA00022860"/>
    </source>
</evidence>
<accession>A0A1I8I468</accession>
<feature type="transmembrane region" description="Helical" evidence="20">
    <location>
        <begin position="207"/>
        <end position="231"/>
    </location>
</feature>
<dbReference type="InterPro" id="IPR044880">
    <property type="entry name" value="NCX_ion-bd_dom_sf"/>
</dbReference>
<dbReference type="InterPro" id="IPR038081">
    <property type="entry name" value="CalX-like_sf"/>
</dbReference>
<evidence type="ECO:0000256" key="13">
    <source>
        <dbReference type="ARBA" id="ARBA00022989"/>
    </source>
</evidence>
<keyword evidence="11" id="KW-0106">Calcium</keyword>
<organism evidence="22 23">
    <name type="scientific">Macrostomum lignano</name>
    <dbReference type="NCBI Taxonomy" id="282301"/>
    <lineage>
        <taxon>Eukaryota</taxon>
        <taxon>Metazoa</taxon>
        <taxon>Spiralia</taxon>
        <taxon>Lophotrochozoa</taxon>
        <taxon>Platyhelminthes</taxon>
        <taxon>Rhabditophora</taxon>
        <taxon>Macrostomorpha</taxon>
        <taxon>Macrostomida</taxon>
        <taxon>Macrostomidae</taxon>
        <taxon>Macrostomum</taxon>
    </lineage>
</organism>
<evidence type="ECO:0000259" key="21">
    <source>
        <dbReference type="SMART" id="SM00237"/>
    </source>
</evidence>
<evidence type="ECO:0000256" key="11">
    <source>
        <dbReference type="ARBA" id="ARBA00022837"/>
    </source>
</evidence>
<dbReference type="PRINTS" id="PR01259">
    <property type="entry name" value="NACAEXCHNGR"/>
</dbReference>
<evidence type="ECO:0000256" key="9">
    <source>
        <dbReference type="ARBA" id="ARBA00022729"/>
    </source>
</evidence>
<dbReference type="GO" id="GO:0098703">
    <property type="term" value="P:calcium ion import across plasma membrane"/>
    <property type="evidence" value="ECO:0007669"/>
    <property type="project" value="TreeGrafter"/>
</dbReference>
<keyword evidence="8" id="KW-0479">Metal-binding</keyword>
<dbReference type="SUPFAM" id="SSF141072">
    <property type="entry name" value="CalX-like"/>
    <property type="match status" value="1"/>
</dbReference>
<evidence type="ECO:0000313" key="22">
    <source>
        <dbReference type="Proteomes" id="UP000095280"/>
    </source>
</evidence>
<comment type="catalytic activity">
    <reaction evidence="19">
        <text>Ca(2+)(in) + 3 Na(+)(out) = Ca(2+)(out) + 3 Na(+)(in)</text>
        <dbReference type="Rhea" id="RHEA:69955"/>
        <dbReference type="ChEBI" id="CHEBI:29101"/>
        <dbReference type="ChEBI" id="CHEBI:29108"/>
    </reaction>
</comment>
<dbReference type="GO" id="GO:0005432">
    <property type="term" value="F:calcium:sodium antiporter activity"/>
    <property type="evidence" value="ECO:0007669"/>
    <property type="project" value="InterPro"/>
</dbReference>
<keyword evidence="6" id="KW-0109">Calcium transport</keyword>
<evidence type="ECO:0000256" key="18">
    <source>
        <dbReference type="ARBA" id="ARBA00023201"/>
    </source>
</evidence>
<keyword evidence="17" id="KW-0325">Glycoprotein</keyword>
<dbReference type="InterPro" id="IPR003644">
    <property type="entry name" value="Calx_beta"/>
</dbReference>
<evidence type="ECO:0000256" key="3">
    <source>
        <dbReference type="ARBA" id="ARBA00022448"/>
    </source>
</evidence>
<evidence type="ECO:0000256" key="20">
    <source>
        <dbReference type="SAM" id="Phobius"/>
    </source>
</evidence>
<evidence type="ECO:0000256" key="17">
    <source>
        <dbReference type="ARBA" id="ARBA00023180"/>
    </source>
</evidence>
<keyword evidence="22" id="KW-1185">Reference proteome</keyword>
<evidence type="ECO:0000256" key="2">
    <source>
        <dbReference type="ARBA" id="ARBA00007489"/>
    </source>
</evidence>
<keyword evidence="12" id="KW-0112">Calmodulin-binding</keyword>
<name>A0A1I8I468_9PLAT</name>
<keyword evidence="5" id="KW-1003">Cell membrane</keyword>
<dbReference type="GO" id="GO:0046872">
    <property type="term" value="F:metal ion binding"/>
    <property type="evidence" value="ECO:0007669"/>
    <property type="project" value="UniProtKB-KW"/>
</dbReference>
<keyword evidence="4" id="KW-0050">Antiport</keyword>
<dbReference type="InterPro" id="IPR004837">
    <property type="entry name" value="NaCa_Exmemb"/>
</dbReference>
<protein>
    <submittedName>
        <fullName evidence="23">Calx-beta domain-containing protein</fullName>
    </submittedName>
</protein>
<dbReference type="GO" id="GO:0007154">
    <property type="term" value="P:cell communication"/>
    <property type="evidence" value="ECO:0007669"/>
    <property type="project" value="InterPro"/>
</dbReference>
<dbReference type="GO" id="GO:0005516">
    <property type="term" value="F:calmodulin binding"/>
    <property type="evidence" value="ECO:0007669"/>
    <property type="project" value="UniProtKB-KW"/>
</dbReference>
<dbReference type="InterPro" id="IPR051171">
    <property type="entry name" value="CaCA"/>
</dbReference>
<keyword evidence="13 20" id="KW-1133">Transmembrane helix</keyword>
<proteinExistence type="inferred from homology"/>
<dbReference type="GO" id="GO:0030424">
    <property type="term" value="C:axon"/>
    <property type="evidence" value="ECO:0007669"/>
    <property type="project" value="TreeGrafter"/>
</dbReference>
<evidence type="ECO:0000256" key="10">
    <source>
        <dbReference type="ARBA" id="ARBA00022737"/>
    </source>
</evidence>
<keyword evidence="15" id="KW-0406">Ion transport</keyword>